<reference evidence="1" key="1">
    <citation type="submission" date="2023-07" db="EMBL/GenBank/DDBJ databases">
        <title>Black Yeasts Isolated from many extreme environments.</title>
        <authorList>
            <person name="Coleine C."/>
            <person name="Stajich J.E."/>
            <person name="Selbmann L."/>
        </authorList>
    </citation>
    <scope>NUCLEOTIDE SEQUENCE</scope>
    <source>
        <strain evidence="1">CCFEE 5485</strain>
    </source>
</reference>
<evidence type="ECO:0000313" key="2">
    <source>
        <dbReference type="Proteomes" id="UP001274830"/>
    </source>
</evidence>
<sequence length="53" mass="5926">MTFRHQPMFVTVGYTSAAPQPSSPVKLYSHLGQEKTISGRVNVYDVTQQAEKN</sequence>
<name>A0AAE0TLX9_9PEZI</name>
<gene>
    <name evidence="1" type="ORF">LTR78_011003</name>
</gene>
<proteinExistence type="predicted"/>
<keyword evidence="2" id="KW-1185">Reference proteome</keyword>
<evidence type="ECO:0000313" key="1">
    <source>
        <dbReference type="EMBL" id="KAK3669122.1"/>
    </source>
</evidence>
<organism evidence="1 2">
    <name type="scientific">Recurvomyces mirabilis</name>
    <dbReference type="NCBI Taxonomy" id="574656"/>
    <lineage>
        <taxon>Eukaryota</taxon>
        <taxon>Fungi</taxon>
        <taxon>Dikarya</taxon>
        <taxon>Ascomycota</taxon>
        <taxon>Pezizomycotina</taxon>
        <taxon>Dothideomycetes</taxon>
        <taxon>Dothideomycetidae</taxon>
        <taxon>Mycosphaerellales</taxon>
        <taxon>Teratosphaeriaceae</taxon>
        <taxon>Recurvomyces</taxon>
    </lineage>
</organism>
<comment type="caution">
    <text evidence="1">The sequence shown here is derived from an EMBL/GenBank/DDBJ whole genome shotgun (WGS) entry which is preliminary data.</text>
</comment>
<dbReference type="Proteomes" id="UP001274830">
    <property type="component" value="Unassembled WGS sequence"/>
</dbReference>
<feature type="non-terminal residue" evidence="1">
    <location>
        <position position="53"/>
    </location>
</feature>
<accession>A0AAE0TLX9</accession>
<protein>
    <submittedName>
        <fullName evidence="1">Uncharacterized protein</fullName>
    </submittedName>
</protein>
<dbReference type="EMBL" id="JAUTXT010000132">
    <property type="protein sequence ID" value="KAK3669122.1"/>
    <property type="molecule type" value="Genomic_DNA"/>
</dbReference>
<dbReference type="AlphaFoldDB" id="A0AAE0TLX9"/>